<dbReference type="Pfam" id="PF20501">
    <property type="entry name" value="MbhE"/>
    <property type="match status" value="1"/>
</dbReference>
<dbReference type="GO" id="GO:0005886">
    <property type="term" value="C:plasma membrane"/>
    <property type="evidence" value="ECO:0007669"/>
    <property type="project" value="UniProtKB-SubCell"/>
</dbReference>
<dbReference type="InterPro" id="IPR050616">
    <property type="entry name" value="CPA3_Na-H_Antiporter_A"/>
</dbReference>
<proteinExistence type="predicted"/>
<keyword evidence="4 7" id="KW-0812">Transmembrane</keyword>
<keyword evidence="2" id="KW-0813">Transport</keyword>
<accession>A0AAV3TDI1</accession>
<dbReference type="InterPro" id="IPR042106">
    <property type="entry name" value="Nuo/plastoQ_OxRdtase_6_NuoJ"/>
</dbReference>
<keyword evidence="6 7" id="KW-0472">Membrane</keyword>
<dbReference type="Gene3D" id="1.20.120.1200">
    <property type="entry name" value="NADH-ubiquinone/plastoquinone oxidoreductase chain 6, subunit NuoJ"/>
    <property type="match status" value="1"/>
</dbReference>
<keyword evidence="5 7" id="KW-1133">Transmembrane helix</keyword>
<dbReference type="PANTHER" id="PTHR43373:SF1">
    <property type="entry name" value="NA(+)_H(+) ANTIPORTER SUBUNIT A"/>
    <property type="match status" value="1"/>
</dbReference>
<evidence type="ECO:0000256" key="6">
    <source>
        <dbReference type="ARBA" id="ARBA00023136"/>
    </source>
</evidence>
<dbReference type="AlphaFoldDB" id="A0AAV3TDI1"/>
<feature type="transmembrane region" description="Helical" evidence="7">
    <location>
        <begin position="93"/>
        <end position="112"/>
    </location>
</feature>
<evidence type="ECO:0000256" key="4">
    <source>
        <dbReference type="ARBA" id="ARBA00022692"/>
    </source>
</evidence>
<dbReference type="EMBL" id="BAAADV010000007">
    <property type="protein sequence ID" value="GAA0680807.1"/>
    <property type="molecule type" value="Genomic_DNA"/>
</dbReference>
<organism evidence="10 11">
    <name type="scientific">Natronoarchaeum mannanilyticum</name>
    <dbReference type="NCBI Taxonomy" id="926360"/>
    <lineage>
        <taxon>Archaea</taxon>
        <taxon>Methanobacteriati</taxon>
        <taxon>Methanobacteriota</taxon>
        <taxon>Stenosarchaea group</taxon>
        <taxon>Halobacteria</taxon>
        <taxon>Halobacteriales</taxon>
        <taxon>Natronoarchaeaceae</taxon>
    </lineage>
</organism>
<dbReference type="PANTHER" id="PTHR43373">
    <property type="entry name" value="NA(+)/H(+) ANTIPORTER SUBUNIT"/>
    <property type="match status" value="1"/>
</dbReference>
<dbReference type="Pfam" id="PF13244">
    <property type="entry name" value="MbhD"/>
    <property type="match status" value="1"/>
</dbReference>
<comment type="caution">
    <text evidence="10">The sequence shown here is derived from an EMBL/GenBank/DDBJ whole genome shotgun (WGS) entry which is preliminary data.</text>
</comment>
<protein>
    <submittedName>
        <fullName evidence="10">DUF4040 domain-containing protein</fullName>
    </submittedName>
</protein>
<keyword evidence="11" id="KW-1185">Reference proteome</keyword>
<name>A0AAV3TDI1_9EURY</name>
<comment type="subcellular location">
    <subcellularLocation>
        <location evidence="1">Cell membrane</location>
        <topology evidence="1">Multi-pass membrane protein</topology>
    </subcellularLocation>
</comment>
<gene>
    <name evidence="10" type="ORF">GCM10009020_32160</name>
</gene>
<dbReference type="InterPro" id="IPR025383">
    <property type="entry name" value="MrpA_C/MbhD"/>
</dbReference>
<evidence type="ECO:0000256" key="5">
    <source>
        <dbReference type="ARBA" id="ARBA00022989"/>
    </source>
</evidence>
<keyword evidence="3" id="KW-1003">Cell membrane</keyword>
<evidence type="ECO:0000256" key="2">
    <source>
        <dbReference type="ARBA" id="ARBA00022448"/>
    </source>
</evidence>
<feature type="transmembrane region" description="Helical" evidence="7">
    <location>
        <begin position="30"/>
        <end position="49"/>
    </location>
</feature>
<evidence type="ECO:0000256" key="1">
    <source>
        <dbReference type="ARBA" id="ARBA00004651"/>
    </source>
</evidence>
<evidence type="ECO:0000259" key="9">
    <source>
        <dbReference type="Pfam" id="PF20501"/>
    </source>
</evidence>
<feature type="domain" description="MrpA C-terminal/MbhE" evidence="9">
    <location>
        <begin position="123"/>
        <end position="174"/>
    </location>
</feature>
<dbReference type="NCBIfam" id="NF009159">
    <property type="entry name" value="PRK12504.1"/>
    <property type="match status" value="1"/>
</dbReference>
<evidence type="ECO:0000313" key="11">
    <source>
        <dbReference type="Proteomes" id="UP001500420"/>
    </source>
</evidence>
<evidence type="ECO:0000256" key="7">
    <source>
        <dbReference type="SAM" id="Phobius"/>
    </source>
</evidence>
<evidence type="ECO:0000259" key="8">
    <source>
        <dbReference type="Pfam" id="PF13244"/>
    </source>
</evidence>
<reference evidence="10 11" key="1">
    <citation type="journal article" date="2019" name="Int. J. Syst. Evol. Microbiol.">
        <title>The Global Catalogue of Microorganisms (GCM) 10K type strain sequencing project: providing services to taxonomists for standard genome sequencing and annotation.</title>
        <authorList>
            <consortium name="The Broad Institute Genomics Platform"/>
            <consortium name="The Broad Institute Genome Sequencing Center for Infectious Disease"/>
            <person name="Wu L."/>
            <person name="Ma J."/>
        </authorList>
    </citation>
    <scope>NUCLEOTIDE SEQUENCE [LARGE SCALE GENOMIC DNA]</scope>
    <source>
        <strain evidence="10 11">JCM 16328</strain>
    </source>
</reference>
<dbReference type="Proteomes" id="UP001500420">
    <property type="component" value="Unassembled WGS sequence"/>
</dbReference>
<feature type="transmembrane region" description="Helical" evidence="7">
    <location>
        <begin position="56"/>
        <end position="73"/>
    </location>
</feature>
<dbReference type="InterPro" id="IPR046806">
    <property type="entry name" value="MrpA_C/MbhE"/>
</dbReference>
<sequence length="181" mass="19011">MIPAFELALFAFVLATAVLTAIFRDVLAAIIVFAAYSLGMAIFYAFLLAPDVAMTEAAIGAGVTTLLLLLTIAKTVRPPTDVTFERPHPTGLLVVGAFTLAILATVPAFPAVGSESAPIWSNPEVTQYYIESAYEDTGVENAVTAVLAGYRGFDTFGEAVVVFAAGIASLLVLRTEVFTGE</sequence>
<feature type="domain" description="MrpA C-terminal/MbhD" evidence="8">
    <location>
        <begin position="12"/>
        <end position="75"/>
    </location>
</feature>
<evidence type="ECO:0000313" key="10">
    <source>
        <dbReference type="EMBL" id="GAA0680807.1"/>
    </source>
</evidence>
<evidence type="ECO:0000256" key="3">
    <source>
        <dbReference type="ARBA" id="ARBA00022475"/>
    </source>
</evidence>